<feature type="compositionally biased region" description="Basic residues" evidence="3">
    <location>
        <begin position="637"/>
        <end position="661"/>
    </location>
</feature>
<feature type="compositionally biased region" description="Polar residues" evidence="3">
    <location>
        <begin position="35"/>
        <end position="89"/>
    </location>
</feature>
<dbReference type="GO" id="GO:0000785">
    <property type="term" value="C:chromatin"/>
    <property type="evidence" value="ECO:0007669"/>
    <property type="project" value="TreeGrafter"/>
</dbReference>
<feature type="region of interest" description="Disordered" evidence="3">
    <location>
        <begin position="587"/>
        <end position="611"/>
    </location>
</feature>
<feature type="domain" description="Bromo" evidence="4">
    <location>
        <begin position="491"/>
        <end position="563"/>
    </location>
</feature>
<dbReference type="InterPro" id="IPR027353">
    <property type="entry name" value="NET_dom"/>
</dbReference>
<dbReference type="Gene3D" id="1.20.1270.220">
    <property type="match status" value="1"/>
</dbReference>
<dbReference type="Proteomes" id="UP000800097">
    <property type="component" value="Unassembled WGS sequence"/>
</dbReference>
<gene>
    <name evidence="6" type="ORF">EI97DRAFT_160979</name>
</gene>
<name>A0A6A6J9P7_WESOR</name>
<feature type="compositionally biased region" description="Basic and acidic residues" evidence="3">
    <location>
        <begin position="754"/>
        <end position="764"/>
    </location>
</feature>
<dbReference type="RefSeq" id="XP_033650849.1">
    <property type="nucleotide sequence ID" value="XM_033793343.1"/>
</dbReference>
<dbReference type="OrthoDB" id="784962at2759"/>
<evidence type="ECO:0000259" key="4">
    <source>
        <dbReference type="PROSITE" id="PS50014"/>
    </source>
</evidence>
<dbReference type="EMBL" id="ML986511">
    <property type="protein sequence ID" value="KAF2273310.1"/>
    <property type="molecule type" value="Genomic_DNA"/>
</dbReference>
<dbReference type="GO" id="GO:0006338">
    <property type="term" value="P:chromatin remodeling"/>
    <property type="evidence" value="ECO:0007669"/>
    <property type="project" value="TreeGrafter"/>
</dbReference>
<reference evidence="6" key="1">
    <citation type="journal article" date="2020" name="Stud. Mycol.">
        <title>101 Dothideomycetes genomes: a test case for predicting lifestyles and emergence of pathogens.</title>
        <authorList>
            <person name="Haridas S."/>
            <person name="Albert R."/>
            <person name="Binder M."/>
            <person name="Bloem J."/>
            <person name="Labutti K."/>
            <person name="Salamov A."/>
            <person name="Andreopoulos B."/>
            <person name="Baker S."/>
            <person name="Barry K."/>
            <person name="Bills G."/>
            <person name="Bluhm B."/>
            <person name="Cannon C."/>
            <person name="Castanera R."/>
            <person name="Culley D."/>
            <person name="Daum C."/>
            <person name="Ezra D."/>
            <person name="Gonzalez J."/>
            <person name="Henrissat B."/>
            <person name="Kuo A."/>
            <person name="Liang C."/>
            <person name="Lipzen A."/>
            <person name="Lutzoni F."/>
            <person name="Magnuson J."/>
            <person name="Mondo S."/>
            <person name="Nolan M."/>
            <person name="Ohm R."/>
            <person name="Pangilinan J."/>
            <person name="Park H.-J."/>
            <person name="Ramirez L."/>
            <person name="Alfaro M."/>
            <person name="Sun H."/>
            <person name="Tritt A."/>
            <person name="Yoshinaga Y."/>
            <person name="Zwiers L.-H."/>
            <person name="Turgeon B."/>
            <person name="Goodwin S."/>
            <person name="Spatafora J."/>
            <person name="Crous P."/>
            <person name="Grigoriev I."/>
        </authorList>
    </citation>
    <scope>NUCLEOTIDE SEQUENCE</scope>
    <source>
        <strain evidence="6">CBS 379.55</strain>
    </source>
</reference>
<dbReference type="GO" id="GO:0005634">
    <property type="term" value="C:nucleus"/>
    <property type="evidence" value="ECO:0007669"/>
    <property type="project" value="TreeGrafter"/>
</dbReference>
<protein>
    <submittedName>
        <fullName evidence="6">Bromodomain-containing protein</fullName>
    </submittedName>
</protein>
<dbReference type="Pfam" id="PF00439">
    <property type="entry name" value="Bromodomain"/>
    <property type="match status" value="2"/>
</dbReference>
<sequence>MAVTASALDNIPQDVKEGAGDSTDQMALDSHNENHSSNTPFNGSESHPSAEAVSQSKPDTPPQSEVNGDLNASDTSNPAAQLPLNSQMSGDELVGGDHSAPASGGPESTQKVPETQLPNGEDAMDISRDALQAPAESEDAAHSPTSGAPTKPMNELSLQTQSTSTFPSPLSLPQETSAVDQNMEDAPSSGRVRSREEDDDADVPDAKRTRTEESAAGEVNVNPSDASALPAETNGNGIAQIPQKADGDATTAAPAAGQSHVQTAVDAEAWPTEPMTHAQNKFLLERVRNTKKIKVAAAFKEPVDPVALNIPTYPTIVTNPMDLSTMENKLKEGKYPLVRDFMEDLDLVINNSILFNGKEHPVTQAGYNMRAYFLKGMSKMPRGDADGPPAKPPKAKKAAAAPAPKAKREPRTATAKSPTTGISPSAAWPLAPDGLPVIRRDSSSMNDRPKREIHKPAPKDLPYNNIKPKKKKYQQELRFCESVLTEIKNSKKYPFNFPFLAPVDPVALNIPTYFQVIKKPMDFGTIEKNLKSGQYQTAKDFYNDAQLVFKNCYTFNPEGDEVNKMGKQLHQLFDALWAEKSDWLAQHAPASEPPSPDYSDEDDEEDEEDPAQAQILAIQKQIQQLNETAQSLLQQQKNKRASPHVQAKKKSGKTAAPKKKGSLAVPPPPKPAKAKARSRPPAPLTFAQKQEISDGISTLGEADMRRAVQIIRNGCPHLANVNDDEMEIDMDEIGDDTLRELFKFIRQVRGPKGGHVDDDFEPPKVTHKPAVNKPKKNKPMGKKEQEESIRKLTEKLRHFEGSGSGSSQSPPANQDESSEDESSGSESEEE</sequence>
<dbReference type="PANTHER" id="PTHR22880">
    <property type="entry name" value="FALZ-RELATED BROMODOMAIN-CONTAINING PROTEINS"/>
    <property type="match status" value="1"/>
</dbReference>
<dbReference type="PROSITE" id="PS00633">
    <property type="entry name" value="BROMODOMAIN_1"/>
    <property type="match status" value="1"/>
</dbReference>
<evidence type="ECO:0000256" key="1">
    <source>
        <dbReference type="ARBA" id="ARBA00023117"/>
    </source>
</evidence>
<dbReference type="Gene3D" id="1.20.920.10">
    <property type="entry name" value="Bromodomain-like"/>
    <property type="match status" value="2"/>
</dbReference>
<feature type="compositionally biased region" description="Basic and acidic residues" evidence="3">
    <location>
        <begin position="438"/>
        <end position="458"/>
    </location>
</feature>
<evidence type="ECO:0000256" key="2">
    <source>
        <dbReference type="PROSITE-ProRule" id="PRU00035"/>
    </source>
</evidence>
<evidence type="ECO:0000313" key="7">
    <source>
        <dbReference type="Proteomes" id="UP000800097"/>
    </source>
</evidence>
<dbReference type="PANTHER" id="PTHR22880:SF225">
    <property type="entry name" value="BROMODOMAIN-CONTAINING PROTEIN BET-1-RELATED"/>
    <property type="match status" value="1"/>
</dbReference>
<dbReference type="PRINTS" id="PR00503">
    <property type="entry name" value="BROMODOMAIN"/>
</dbReference>
<feature type="compositionally biased region" description="Polar residues" evidence="3">
    <location>
        <begin position="414"/>
        <end position="423"/>
    </location>
</feature>
<evidence type="ECO:0000313" key="6">
    <source>
        <dbReference type="EMBL" id="KAF2273310.1"/>
    </source>
</evidence>
<feature type="region of interest" description="Disordered" evidence="3">
    <location>
        <begin position="1"/>
        <end position="256"/>
    </location>
</feature>
<dbReference type="SMART" id="SM00297">
    <property type="entry name" value="BROMO"/>
    <property type="match status" value="2"/>
</dbReference>
<dbReference type="InterPro" id="IPR038336">
    <property type="entry name" value="NET_sf"/>
</dbReference>
<dbReference type="GO" id="GO:0006355">
    <property type="term" value="P:regulation of DNA-templated transcription"/>
    <property type="evidence" value="ECO:0007669"/>
    <property type="project" value="TreeGrafter"/>
</dbReference>
<feature type="compositionally biased region" description="Acidic residues" evidence="3">
    <location>
        <begin position="598"/>
        <end position="610"/>
    </location>
</feature>
<dbReference type="InterPro" id="IPR001487">
    <property type="entry name" value="Bromodomain"/>
</dbReference>
<dbReference type="GeneID" id="54546518"/>
<evidence type="ECO:0000256" key="3">
    <source>
        <dbReference type="SAM" id="MobiDB-lite"/>
    </source>
</evidence>
<dbReference type="CDD" id="cd05499">
    <property type="entry name" value="Bromo_BDF1_2_II"/>
    <property type="match status" value="1"/>
</dbReference>
<accession>A0A6A6J9P7</accession>
<dbReference type="Pfam" id="PF17035">
    <property type="entry name" value="BET"/>
    <property type="match status" value="1"/>
</dbReference>
<dbReference type="SUPFAM" id="SSF47370">
    <property type="entry name" value="Bromodomain"/>
    <property type="match status" value="2"/>
</dbReference>
<dbReference type="PROSITE" id="PS51525">
    <property type="entry name" value="NET"/>
    <property type="match status" value="1"/>
</dbReference>
<dbReference type="CDD" id="cd05500">
    <property type="entry name" value="Bromo_BDF1_2_I"/>
    <property type="match status" value="1"/>
</dbReference>
<proteinExistence type="predicted"/>
<feature type="compositionally biased region" description="Polar residues" evidence="3">
    <location>
        <begin position="106"/>
        <end position="118"/>
    </location>
</feature>
<dbReference type="InterPro" id="IPR036427">
    <property type="entry name" value="Bromodomain-like_sf"/>
</dbReference>
<feature type="region of interest" description="Disordered" evidence="3">
    <location>
        <begin position="633"/>
        <end position="691"/>
    </location>
</feature>
<feature type="compositionally biased region" description="Low complexity" evidence="3">
    <location>
        <begin position="156"/>
        <end position="174"/>
    </location>
</feature>
<feature type="region of interest" description="Disordered" evidence="3">
    <location>
        <begin position="751"/>
        <end position="830"/>
    </location>
</feature>
<feature type="compositionally biased region" description="Basic and acidic residues" evidence="3">
    <location>
        <begin position="781"/>
        <end position="800"/>
    </location>
</feature>
<feature type="domain" description="NET" evidence="5">
    <location>
        <begin position="674"/>
        <end position="756"/>
    </location>
</feature>
<evidence type="ECO:0000259" key="5">
    <source>
        <dbReference type="PROSITE" id="PS51525"/>
    </source>
</evidence>
<dbReference type="InterPro" id="IPR018359">
    <property type="entry name" value="Bromodomain_CS"/>
</dbReference>
<keyword evidence="7" id="KW-1185">Reference proteome</keyword>
<dbReference type="PROSITE" id="PS50014">
    <property type="entry name" value="BROMODOMAIN_2"/>
    <property type="match status" value="2"/>
</dbReference>
<feature type="region of interest" description="Disordered" evidence="3">
    <location>
        <begin position="380"/>
        <end position="466"/>
    </location>
</feature>
<feature type="compositionally biased region" description="Acidic residues" evidence="3">
    <location>
        <begin position="816"/>
        <end position="830"/>
    </location>
</feature>
<dbReference type="InterPro" id="IPR050935">
    <property type="entry name" value="Bromo_chromatin_reader"/>
</dbReference>
<dbReference type="AlphaFoldDB" id="A0A6A6J9P7"/>
<keyword evidence="1 2" id="KW-0103">Bromodomain</keyword>
<feature type="domain" description="Bromo" evidence="4">
    <location>
        <begin position="291"/>
        <end position="363"/>
    </location>
</feature>
<organism evidence="6 7">
    <name type="scientific">Westerdykella ornata</name>
    <dbReference type="NCBI Taxonomy" id="318751"/>
    <lineage>
        <taxon>Eukaryota</taxon>
        <taxon>Fungi</taxon>
        <taxon>Dikarya</taxon>
        <taxon>Ascomycota</taxon>
        <taxon>Pezizomycotina</taxon>
        <taxon>Dothideomycetes</taxon>
        <taxon>Pleosporomycetidae</taxon>
        <taxon>Pleosporales</taxon>
        <taxon>Sporormiaceae</taxon>
        <taxon>Westerdykella</taxon>
    </lineage>
</organism>
<feature type="compositionally biased region" description="Basic and acidic residues" evidence="3">
    <location>
        <begin position="204"/>
        <end position="213"/>
    </location>
</feature>